<proteinExistence type="inferred from homology"/>
<evidence type="ECO:0000256" key="5">
    <source>
        <dbReference type="ARBA" id="ARBA00022692"/>
    </source>
</evidence>
<dbReference type="InterPro" id="IPR000620">
    <property type="entry name" value="EamA_dom"/>
</dbReference>
<feature type="domain" description="EamA" evidence="9">
    <location>
        <begin position="159"/>
        <end position="288"/>
    </location>
</feature>
<dbReference type="Proteomes" id="UP000252254">
    <property type="component" value="Unassembled WGS sequence"/>
</dbReference>
<evidence type="ECO:0000256" key="1">
    <source>
        <dbReference type="ARBA" id="ARBA00004651"/>
    </source>
</evidence>
<evidence type="ECO:0000256" key="8">
    <source>
        <dbReference type="SAM" id="Phobius"/>
    </source>
</evidence>
<dbReference type="OrthoDB" id="369870at2"/>
<dbReference type="Pfam" id="PF00892">
    <property type="entry name" value="EamA"/>
    <property type="match status" value="2"/>
</dbReference>
<dbReference type="NCBIfam" id="TIGR00688">
    <property type="entry name" value="rarD"/>
    <property type="match status" value="1"/>
</dbReference>
<feature type="domain" description="EamA" evidence="9">
    <location>
        <begin position="8"/>
        <end position="148"/>
    </location>
</feature>
<keyword evidence="5 8" id="KW-0812">Transmembrane</keyword>
<comment type="similarity">
    <text evidence="2">Belongs to the EamA transporter family.</text>
</comment>
<keyword evidence="3" id="KW-0813">Transport</keyword>
<feature type="transmembrane region" description="Helical" evidence="8">
    <location>
        <begin position="218"/>
        <end position="236"/>
    </location>
</feature>
<feature type="transmembrane region" description="Helical" evidence="8">
    <location>
        <begin position="108"/>
        <end position="125"/>
    </location>
</feature>
<keyword evidence="7 8" id="KW-0472">Membrane</keyword>
<feature type="transmembrane region" description="Helical" evidence="8">
    <location>
        <begin position="272"/>
        <end position="291"/>
    </location>
</feature>
<dbReference type="SUPFAM" id="SSF103481">
    <property type="entry name" value="Multidrug resistance efflux transporter EmrE"/>
    <property type="match status" value="2"/>
</dbReference>
<evidence type="ECO:0000256" key="2">
    <source>
        <dbReference type="ARBA" id="ARBA00007362"/>
    </source>
</evidence>
<dbReference type="InterPro" id="IPR037185">
    <property type="entry name" value="EmrE-like"/>
</dbReference>
<keyword evidence="11" id="KW-1185">Reference proteome</keyword>
<feature type="transmembrane region" description="Helical" evidence="8">
    <location>
        <begin position="248"/>
        <end position="266"/>
    </location>
</feature>
<name>A0A366EGB9_9BACI</name>
<feature type="transmembrane region" description="Helical" evidence="8">
    <location>
        <begin position="39"/>
        <end position="57"/>
    </location>
</feature>
<feature type="transmembrane region" description="Helical" evidence="8">
    <location>
        <begin position="132"/>
        <end position="149"/>
    </location>
</feature>
<sequence>MPYKEKQIGILSAAGAYLLWGVLPIYWKSINMVPPVTVLAHRVVWSFVFMLILLLILNKWQSFIQECKAILSNKKKWIGLIFASLVISVNWLLFIWAVNSDHVIQASLGYYINPLISILLGIVVLKERLNKWEIFSVGLAACGVLYLTFYYGVFPWVSIILAISFGIYGLLKKIVAISSLYGLTLETLIVFPIALIYLCVTPTDSSSFVTMWDSETTAIILVGSGLVTAVPLLLFAEGAKKISLSMIGFLQYIAPTLMLLLGVFVYDEVFTSAHTVAFLFIWIALAIYTSSRMIAFS</sequence>
<dbReference type="EMBL" id="QNRI01000002">
    <property type="protein sequence ID" value="RBP00479.1"/>
    <property type="molecule type" value="Genomic_DNA"/>
</dbReference>
<evidence type="ECO:0000256" key="4">
    <source>
        <dbReference type="ARBA" id="ARBA00022475"/>
    </source>
</evidence>
<organism evidence="10 11">
    <name type="scientific">Paraliobacillus ryukyuensis</name>
    <dbReference type="NCBI Taxonomy" id="200904"/>
    <lineage>
        <taxon>Bacteria</taxon>
        <taxon>Bacillati</taxon>
        <taxon>Bacillota</taxon>
        <taxon>Bacilli</taxon>
        <taxon>Bacillales</taxon>
        <taxon>Bacillaceae</taxon>
        <taxon>Paraliobacillus</taxon>
    </lineage>
</organism>
<keyword evidence="6 8" id="KW-1133">Transmembrane helix</keyword>
<protein>
    <submittedName>
        <fullName evidence="10">Chloramphenicol-sensitive protein RarD</fullName>
    </submittedName>
</protein>
<evidence type="ECO:0000313" key="11">
    <source>
        <dbReference type="Proteomes" id="UP000252254"/>
    </source>
</evidence>
<reference evidence="10 11" key="1">
    <citation type="submission" date="2018-06" db="EMBL/GenBank/DDBJ databases">
        <title>Genomic Encyclopedia of Type Strains, Phase IV (KMG-IV): sequencing the most valuable type-strain genomes for metagenomic binning, comparative biology and taxonomic classification.</title>
        <authorList>
            <person name="Goeker M."/>
        </authorList>
    </citation>
    <scope>NUCLEOTIDE SEQUENCE [LARGE SCALE GENOMIC DNA]</scope>
    <source>
        <strain evidence="10 11">DSM 15140</strain>
    </source>
</reference>
<comment type="caution">
    <text evidence="10">The sequence shown here is derived from an EMBL/GenBank/DDBJ whole genome shotgun (WGS) entry which is preliminary data.</text>
</comment>
<dbReference type="AlphaFoldDB" id="A0A366EGB9"/>
<comment type="subcellular location">
    <subcellularLocation>
        <location evidence="1">Cell membrane</location>
        <topology evidence="1">Multi-pass membrane protein</topology>
    </subcellularLocation>
</comment>
<feature type="transmembrane region" description="Helical" evidence="8">
    <location>
        <begin position="77"/>
        <end position="96"/>
    </location>
</feature>
<dbReference type="PANTHER" id="PTHR22911:SF137">
    <property type="entry name" value="SOLUTE CARRIER FAMILY 35 MEMBER G2-RELATED"/>
    <property type="match status" value="1"/>
</dbReference>
<dbReference type="GO" id="GO:0005886">
    <property type="term" value="C:plasma membrane"/>
    <property type="evidence" value="ECO:0007669"/>
    <property type="project" value="UniProtKB-SubCell"/>
</dbReference>
<keyword evidence="4" id="KW-1003">Cell membrane</keyword>
<evidence type="ECO:0000259" key="9">
    <source>
        <dbReference type="Pfam" id="PF00892"/>
    </source>
</evidence>
<feature type="transmembrane region" description="Helical" evidence="8">
    <location>
        <begin position="178"/>
        <end position="198"/>
    </location>
</feature>
<feature type="transmembrane region" description="Helical" evidence="8">
    <location>
        <begin position="155"/>
        <end position="171"/>
    </location>
</feature>
<dbReference type="RefSeq" id="WP_113867238.1">
    <property type="nucleotide sequence ID" value="NZ_BAABQN010000002.1"/>
</dbReference>
<gene>
    <name evidence="10" type="ORF">DES48_102243</name>
</gene>
<dbReference type="STRING" id="200904.GCA_900168775_00515"/>
<evidence type="ECO:0000313" key="10">
    <source>
        <dbReference type="EMBL" id="RBP00479.1"/>
    </source>
</evidence>
<accession>A0A366EGB9</accession>
<evidence type="ECO:0000256" key="3">
    <source>
        <dbReference type="ARBA" id="ARBA00022448"/>
    </source>
</evidence>
<evidence type="ECO:0000256" key="7">
    <source>
        <dbReference type="ARBA" id="ARBA00023136"/>
    </source>
</evidence>
<feature type="transmembrane region" description="Helical" evidence="8">
    <location>
        <begin position="7"/>
        <end position="27"/>
    </location>
</feature>
<dbReference type="PANTHER" id="PTHR22911">
    <property type="entry name" value="ACYL-MALONYL CONDENSING ENZYME-RELATED"/>
    <property type="match status" value="1"/>
</dbReference>
<evidence type="ECO:0000256" key="6">
    <source>
        <dbReference type="ARBA" id="ARBA00022989"/>
    </source>
</evidence>
<dbReference type="InterPro" id="IPR004626">
    <property type="entry name" value="RarD"/>
</dbReference>